<keyword evidence="8 11" id="KW-1133">Transmembrane helix</keyword>
<keyword evidence="6" id="KW-1003">Cell membrane</keyword>
<evidence type="ECO:0000313" key="13">
    <source>
        <dbReference type="EMBL" id="MBU3829915.1"/>
    </source>
</evidence>
<name>A0A9E2KTM4_9LACO</name>
<evidence type="ECO:0000256" key="9">
    <source>
        <dbReference type="ARBA" id="ARBA00023136"/>
    </source>
</evidence>
<evidence type="ECO:0000256" key="1">
    <source>
        <dbReference type="ARBA" id="ARBA00004651"/>
    </source>
</evidence>
<dbReference type="GO" id="GO:0005886">
    <property type="term" value="C:plasma membrane"/>
    <property type="evidence" value="ECO:0007669"/>
    <property type="project" value="UniProtKB-SubCell"/>
</dbReference>
<evidence type="ECO:0000259" key="12">
    <source>
        <dbReference type="Pfam" id="PF02687"/>
    </source>
</evidence>
<accession>A0A9E2KTM4</accession>
<comment type="function">
    <text evidence="10">Part of the ABC transporter complex hrt involved in hemin import. Responsible for the translocation of the substrate across the membrane.</text>
</comment>
<feature type="transmembrane region" description="Helical" evidence="11">
    <location>
        <begin position="278"/>
        <end position="300"/>
    </location>
</feature>
<evidence type="ECO:0000256" key="3">
    <source>
        <dbReference type="ARBA" id="ARBA00011131"/>
    </source>
</evidence>
<evidence type="ECO:0000256" key="4">
    <source>
        <dbReference type="ARBA" id="ARBA00016962"/>
    </source>
</evidence>
<evidence type="ECO:0000256" key="11">
    <source>
        <dbReference type="SAM" id="Phobius"/>
    </source>
</evidence>
<proteinExistence type="inferred from homology"/>
<evidence type="ECO:0000256" key="5">
    <source>
        <dbReference type="ARBA" id="ARBA00022448"/>
    </source>
</evidence>
<reference evidence="13" key="2">
    <citation type="submission" date="2021-04" db="EMBL/GenBank/DDBJ databases">
        <authorList>
            <person name="Gilroy R."/>
        </authorList>
    </citation>
    <scope>NUCLEOTIDE SEQUENCE</scope>
    <source>
        <strain evidence="13">876</strain>
    </source>
</reference>
<protein>
    <recommendedName>
        <fullName evidence="4">Putative hemin transport system permease protein HrtB</fullName>
    </recommendedName>
</protein>
<dbReference type="EMBL" id="JAHLFK010000031">
    <property type="protein sequence ID" value="MBU3829915.1"/>
    <property type="molecule type" value="Genomic_DNA"/>
</dbReference>
<comment type="subunit">
    <text evidence="3">The complex is composed of two ATP-binding proteins (HrtA), two transmembrane proteins (HrtB) and a solute-binding protein.</text>
</comment>
<feature type="transmembrane region" description="Helical" evidence="11">
    <location>
        <begin position="235"/>
        <end position="257"/>
    </location>
</feature>
<feature type="domain" description="ABC3 transporter permease C-terminal" evidence="12">
    <location>
        <begin position="237"/>
        <end position="348"/>
    </location>
</feature>
<keyword evidence="5" id="KW-0813">Transport</keyword>
<evidence type="ECO:0000313" key="14">
    <source>
        <dbReference type="Proteomes" id="UP000824180"/>
    </source>
</evidence>
<evidence type="ECO:0000256" key="8">
    <source>
        <dbReference type="ARBA" id="ARBA00022989"/>
    </source>
</evidence>
<evidence type="ECO:0000256" key="2">
    <source>
        <dbReference type="ARBA" id="ARBA00008697"/>
    </source>
</evidence>
<dbReference type="InterPro" id="IPR003838">
    <property type="entry name" value="ABC3_permease_C"/>
</dbReference>
<keyword evidence="9 11" id="KW-0472">Membrane</keyword>
<sequence>MFLAIKEILHEKFRYGLIMAMFILISYLMLILMGLMLGLANENTAAVKSWGTQTVFLNKNSNDSLSQSLITKDQIKKLPKHDALVGSSPVVIETTGHTKHKESVQFVGLDKSQFIYQDKLNIVSGHRAKNSHQVVLDESLKDKGYRLGQKVTLNSMPQKYELIGFAKDAKLNISPIVYGDLGTWRELKGVNNTVVASGIFSDQKQSKNAYPQLAHYTAKKFIDKLPGYRAQNTTFVFMIAFLMVISLIIVAVFLYILTMQKLSHFAVLRAQGVPSKHLVSATLAQAVILVLIGDLGGIALTEITSLILPTEVPILMNWPLILGLSLVMIVLGILGALLPVQMIIKIDPVKALN</sequence>
<feature type="transmembrane region" description="Helical" evidence="11">
    <location>
        <begin position="320"/>
        <end position="340"/>
    </location>
</feature>
<dbReference type="Proteomes" id="UP000824180">
    <property type="component" value="Unassembled WGS sequence"/>
</dbReference>
<comment type="subcellular location">
    <subcellularLocation>
        <location evidence="1">Cell membrane</location>
        <topology evidence="1">Multi-pass membrane protein</topology>
    </subcellularLocation>
</comment>
<comment type="caution">
    <text evidence="13">The sequence shown here is derived from an EMBL/GenBank/DDBJ whole genome shotgun (WGS) entry which is preliminary data.</text>
</comment>
<gene>
    <name evidence="13" type="ORF">H9843_03350</name>
</gene>
<dbReference type="AlphaFoldDB" id="A0A9E2KTM4"/>
<dbReference type="PANTHER" id="PTHR43738:SF1">
    <property type="entry name" value="HEMIN TRANSPORT SYSTEM PERMEASE PROTEIN HRTB-RELATED"/>
    <property type="match status" value="1"/>
</dbReference>
<evidence type="ECO:0000256" key="10">
    <source>
        <dbReference type="ARBA" id="ARBA00024973"/>
    </source>
</evidence>
<dbReference type="PANTHER" id="PTHR43738">
    <property type="entry name" value="ABC TRANSPORTER, MEMBRANE PROTEIN"/>
    <property type="match status" value="1"/>
</dbReference>
<comment type="similarity">
    <text evidence="2">Belongs to the ABC-4 integral membrane protein family. HrtB subfamily.</text>
</comment>
<dbReference type="Pfam" id="PF02687">
    <property type="entry name" value="FtsX"/>
    <property type="match status" value="1"/>
</dbReference>
<evidence type="ECO:0000256" key="6">
    <source>
        <dbReference type="ARBA" id="ARBA00022475"/>
    </source>
</evidence>
<reference evidence="13" key="1">
    <citation type="journal article" date="2021" name="PeerJ">
        <title>Extensive microbial diversity within the chicken gut microbiome revealed by metagenomics and culture.</title>
        <authorList>
            <person name="Gilroy R."/>
            <person name="Ravi A."/>
            <person name="Getino M."/>
            <person name="Pursley I."/>
            <person name="Horton D.L."/>
            <person name="Alikhan N.F."/>
            <person name="Baker D."/>
            <person name="Gharbi K."/>
            <person name="Hall N."/>
            <person name="Watson M."/>
            <person name="Adriaenssens E.M."/>
            <person name="Foster-Nyarko E."/>
            <person name="Jarju S."/>
            <person name="Secka A."/>
            <person name="Antonio M."/>
            <person name="Oren A."/>
            <person name="Chaudhuri R.R."/>
            <person name="La Ragione R."/>
            <person name="Hildebrand F."/>
            <person name="Pallen M.J."/>
        </authorList>
    </citation>
    <scope>NUCLEOTIDE SEQUENCE</scope>
    <source>
        <strain evidence="13">876</strain>
    </source>
</reference>
<evidence type="ECO:0000256" key="7">
    <source>
        <dbReference type="ARBA" id="ARBA00022692"/>
    </source>
</evidence>
<keyword evidence="7 11" id="KW-0812">Transmembrane</keyword>
<organism evidence="13 14">
    <name type="scientific">Candidatus Limosilactobacillus merdavium</name>
    <dbReference type="NCBI Taxonomy" id="2838651"/>
    <lineage>
        <taxon>Bacteria</taxon>
        <taxon>Bacillati</taxon>
        <taxon>Bacillota</taxon>
        <taxon>Bacilli</taxon>
        <taxon>Lactobacillales</taxon>
        <taxon>Lactobacillaceae</taxon>
        <taxon>Limosilactobacillus</taxon>
    </lineage>
</organism>
<dbReference type="InterPro" id="IPR051125">
    <property type="entry name" value="ABC-4/HrtB_transporter"/>
</dbReference>
<feature type="transmembrane region" description="Helical" evidence="11">
    <location>
        <begin position="15"/>
        <end position="39"/>
    </location>
</feature>